<protein>
    <submittedName>
        <fullName evidence="2">Uncharacterized protein</fullName>
    </submittedName>
</protein>
<accession>A0ABP9C7N9</accession>
<gene>
    <name evidence="2" type="ORF">GCM10023307_36080</name>
</gene>
<comment type="caution">
    <text evidence="2">The sequence shown here is derived from an EMBL/GenBank/DDBJ whole genome shotgun (WGS) entry which is preliminary data.</text>
</comment>
<keyword evidence="1" id="KW-1133">Transmembrane helix</keyword>
<evidence type="ECO:0000256" key="1">
    <source>
        <dbReference type="SAM" id="Phobius"/>
    </source>
</evidence>
<proteinExistence type="predicted"/>
<evidence type="ECO:0000313" key="2">
    <source>
        <dbReference type="EMBL" id="GAA4806304.1"/>
    </source>
</evidence>
<keyword evidence="1" id="KW-0472">Membrane</keyword>
<evidence type="ECO:0000313" key="3">
    <source>
        <dbReference type="Proteomes" id="UP001499959"/>
    </source>
</evidence>
<keyword evidence="3" id="KW-1185">Reference proteome</keyword>
<dbReference type="EMBL" id="BAABJE010000030">
    <property type="protein sequence ID" value="GAA4806304.1"/>
    <property type="molecule type" value="Genomic_DNA"/>
</dbReference>
<name>A0ABP9C7N9_9GAMM</name>
<feature type="transmembrane region" description="Helical" evidence="1">
    <location>
        <begin position="16"/>
        <end position="35"/>
    </location>
</feature>
<dbReference type="Proteomes" id="UP001499959">
    <property type="component" value="Unassembled WGS sequence"/>
</dbReference>
<reference evidence="3" key="1">
    <citation type="journal article" date="2019" name="Int. J. Syst. Evol. Microbiol.">
        <title>The Global Catalogue of Microorganisms (GCM) 10K type strain sequencing project: providing services to taxonomists for standard genome sequencing and annotation.</title>
        <authorList>
            <consortium name="The Broad Institute Genomics Platform"/>
            <consortium name="The Broad Institute Genome Sequencing Center for Infectious Disease"/>
            <person name="Wu L."/>
            <person name="Ma J."/>
        </authorList>
    </citation>
    <scope>NUCLEOTIDE SEQUENCE [LARGE SCALE GENOMIC DNA]</scope>
    <source>
        <strain evidence="3">JCM 18204</strain>
    </source>
</reference>
<keyword evidence="1" id="KW-0812">Transmembrane</keyword>
<organism evidence="2 3">
    <name type="scientific">Lysobacter hankyongensis</name>
    <dbReference type="NCBI Taxonomy" id="1176535"/>
    <lineage>
        <taxon>Bacteria</taxon>
        <taxon>Pseudomonadati</taxon>
        <taxon>Pseudomonadota</taxon>
        <taxon>Gammaproteobacteria</taxon>
        <taxon>Lysobacterales</taxon>
        <taxon>Lysobacteraceae</taxon>
        <taxon>Lysobacter</taxon>
    </lineage>
</organism>
<sequence>MNVRKTASPHPPAASFHPLWLVLGLLVVIGLAWLIGRPGTPITAQALATEMNRRVQMPRDLGDGFRLERISAQGNTLVFTTSTTTLPPGPLTADEVRTLETALVSDACRELVKERAMLVQHRIDVLKELRDGSGKMLASARIRPADCP</sequence>
<dbReference type="RefSeq" id="WP_345304768.1">
    <property type="nucleotide sequence ID" value="NZ_BAABJE010000030.1"/>
</dbReference>